<dbReference type="Pfam" id="PF03198">
    <property type="entry name" value="Glyco_hydro_72"/>
    <property type="match status" value="1"/>
</dbReference>
<keyword evidence="11" id="KW-0812">Transmembrane</keyword>
<dbReference type="FunFam" id="3.20.20.80:FF:000038">
    <property type="entry name" value="1,3-beta-glucanosyltransferase"/>
    <property type="match status" value="1"/>
</dbReference>
<evidence type="ECO:0000256" key="5">
    <source>
        <dbReference type="ARBA" id="ARBA00023136"/>
    </source>
</evidence>
<evidence type="ECO:0000256" key="8">
    <source>
        <dbReference type="ARBA" id="ARBA00023288"/>
    </source>
</evidence>
<keyword evidence="3 9" id="KW-0336">GPI-anchor</keyword>
<feature type="region of interest" description="Disordered" evidence="10">
    <location>
        <begin position="497"/>
        <end position="522"/>
    </location>
</feature>
<dbReference type="GO" id="GO:0031505">
    <property type="term" value="P:fungal-type cell wall organization"/>
    <property type="evidence" value="ECO:0007669"/>
    <property type="project" value="TreeGrafter"/>
</dbReference>
<dbReference type="Proteomes" id="UP000431533">
    <property type="component" value="Unassembled WGS sequence"/>
</dbReference>
<keyword evidence="14" id="KW-1185">Reference proteome</keyword>
<dbReference type="RefSeq" id="XP_031005522.1">
    <property type="nucleotide sequence ID" value="XM_031149663.1"/>
</dbReference>
<comment type="similarity">
    <text evidence="2 9">Belongs to the glycosyl hydrolase 72 family.</text>
</comment>
<dbReference type="GO" id="GO:0098552">
    <property type="term" value="C:side of membrane"/>
    <property type="evidence" value="ECO:0007669"/>
    <property type="project" value="UniProtKB-KW"/>
</dbReference>
<evidence type="ECO:0000256" key="2">
    <source>
        <dbReference type="ARBA" id="ARBA00007528"/>
    </source>
</evidence>
<reference evidence="13 14" key="1">
    <citation type="submission" date="2018-05" db="EMBL/GenBank/DDBJ databases">
        <title>Genome sequencing and assembly of the regulated plant pathogen Lachnellula willkommii and related sister species for the development of diagnostic species identification markers.</title>
        <authorList>
            <person name="Giroux E."/>
            <person name="Bilodeau G."/>
        </authorList>
    </citation>
    <scope>NUCLEOTIDE SEQUENCE [LARGE SCALE GENOMIC DNA]</scope>
    <source>
        <strain evidence="13 14">CBS 185.66</strain>
    </source>
</reference>
<feature type="non-terminal residue" evidence="13">
    <location>
        <position position="555"/>
    </location>
</feature>
<feature type="transmembrane region" description="Helical" evidence="11">
    <location>
        <begin position="531"/>
        <end position="554"/>
    </location>
</feature>
<dbReference type="SUPFAM" id="SSF51445">
    <property type="entry name" value="(Trans)glycosidases"/>
    <property type="match status" value="1"/>
</dbReference>
<feature type="chain" id="PRO_5034543449" description="1,3-beta-glucanosyltransferase" evidence="9">
    <location>
        <begin position="28"/>
        <end position="555"/>
    </location>
</feature>
<keyword evidence="6" id="KW-1015">Disulfide bond</keyword>
<accession>A0A8H8R4I2</accession>
<dbReference type="Pfam" id="PF07983">
    <property type="entry name" value="X8"/>
    <property type="match status" value="1"/>
</dbReference>
<dbReference type="Gene3D" id="3.20.20.80">
    <property type="entry name" value="Glycosidases"/>
    <property type="match status" value="1"/>
</dbReference>
<keyword evidence="11" id="KW-1133">Transmembrane helix</keyword>
<proteinExistence type="inferred from homology"/>
<evidence type="ECO:0000256" key="11">
    <source>
        <dbReference type="SAM" id="Phobius"/>
    </source>
</evidence>
<sequence>TSQAGTMGKSTLLLTAVASLLFSGASATLDPIVIKGSKFFFNSNDTQFFIKGVAYQAGFNPSTSGSTSTNSTTKYTDPLGDVDSCTRDIPELQKLGANTIRTYAIDPTLDHSKCMALLDAAGIYVISDLGEPSNSIDRSDPQWTTTLLDRYTSVVDAMATYSNVIGFFAGNEVPNNLTYTGSAAIVKAAVRDTKAYIKQKNYRTMGVGYAADDDQTVRAQVASYLNCGDVDSSIDFWGYNIYEWCGTDATFESSGYSTRVTEFSTYSVPSFFAEYGCNKNSGGAAERKFTEVAALYGDNMTGVFSGGIVYEYFEETNDFGLVKVSDDASSVSELDDFGAFQTAMASVAPSGVSKGSYTATNTQAACPAVGTNWNAATPLPPTPDKDVCSCMVQSLSCTAKSSVTVADVGPLFNDVIYNGQGFTNNTGIVVNTTTGIYGPYSGCNATEKLSWAMNAYYLAQNSVDTACDFGGNATIVSNPSPASTCSSLIAAATSANSGTSAGTGSSTASKSGAASSTTKKSEGGMTVGATLGISTAFMTGFTLLAAFSGAGMILL</sequence>
<dbReference type="EMBL" id="QGMH01000063">
    <property type="protein sequence ID" value="TVY26734.1"/>
    <property type="molecule type" value="Genomic_DNA"/>
</dbReference>
<dbReference type="GO" id="GO:0005886">
    <property type="term" value="C:plasma membrane"/>
    <property type="evidence" value="ECO:0007669"/>
    <property type="project" value="UniProtKB-SubCell"/>
</dbReference>
<dbReference type="PANTHER" id="PTHR31468:SF2">
    <property type="entry name" value="1,3-BETA-GLUCANOSYLTRANSFERASE GAS1"/>
    <property type="match status" value="1"/>
</dbReference>
<keyword evidence="9 13" id="KW-0808">Transferase</keyword>
<evidence type="ECO:0000256" key="3">
    <source>
        <dbReference type="ARBA" id="ARBA00022622"/>
    </source>
</evidence>
<comment type="subcellular location">
    <subcellularLocation>
        <location evidence="1 9">Cell membrane</location>
        <topology evidence="1 9">Lipid-anchor</topology>
        <topology evidence="1 9">GPI-anchor</topology>
    </subcellularLocation>
</comment>
<dbReference type="EC" id="2.4.1.-" evidence="9"/>
<dbReference type="InterPro" id="IPR012946">
    <property type="entry name" value="X8"/>
</dbReference>
<dbReference type="AlphaFoldDB" id="A0A8H8R4I2"/>
<evidence type="ECO:0000259" key="12">
    <source>
        <dbReference type="SMART" id="SM00768"/>
    </source>
</evidence>
<evidence type="ECO:0000256" key="4">
    <source>
        <dbReference type="ARBA" id="ARBA00022729"/>
    </source>
</evidence>
<evidence type="ECO:0000256" key="7">
    <source>
        <dbReference type="ARBA" id="ARBA00023180"/>
    </source>
</evidence>
<dbReference type="SMART" id="SM00768">
    <property type="entry name" value="X8"/>
    <property type="match status" value="1"/>
</dbReference>
<keyword evidence="8 9" id="KW-0449">Lipoprotein</keyword>
<evidence type="ECO:0000313" key="13">
    <source>
        <dbReference type="EMBL" id="TVY26734.1"/>
    </source>
</evidence>
<dbReference type="GO" id="GO:0071970">
    <property type="term" value="P:fungal-type cell wall (1-&gt;3)-beta-D-glucan biosynthetic process"/>
    <property type="evidence" value="ECO:0007669"/>
    <property type="project" value="TreeGrafter"/>
</dbReference>
<keyword evidence="4 9" id="KW-0732">Signal</keyword>
<evidence type="ECO:0000256" key="10">
    <source>
        <dbReference type="SAM" id="MobiDB-lite"/>
    </source>
</evidence>
<comment type="function">
    <text evidence="9">Splits internally a 1,3-beta-glucan molecule and transfers the newly generated reducing end (the donor) to the non-reducing end of another 1,3-beta-glucan molecule (the acceptor) forming a 1,3-beta linkage, resulting in the elongation of 1,3-beta-glucan chains in the cell wall.</text>
</comment>
<protein>
    <recommendedName>
        <fullName evidence="9">1,3-beta-glucanosyltransferase</fullName>
        <ecNumber evidence="9">2.4.1.-</ecNumber>
    </recommendedName>
</protein>
<feature type="compositionally biased region" description="Low complexity" evidence="10">
    <location>
        <begin position="497"/>
        <end position="518"/>
    </location>
</feature>
<dbReference type="InterPro" id="IPR017853">
    <property type="entry name" value="GH"/>
</dbReference>
<keyword evidence="5 9" id="KW-0472">Membrane</keyword>
<dbReference type="GO" id="GO:0042124">
    <property type="term" value="F:1,3-beta-glucanosyltransferase activity"/>
    <property type="evidence" value="ECO:0007669"/>
    <property type="project" value="TreeGrafter"/>
</dbReference>
<dbReference type="Gene3D" id="1.20.58.1040">
    <property type="match status" value="1"/>
</dbReference>
<dbReference type="GeneID" id="41984904"/>
<evidence type="ECO:0000256" key="1">
    <source>
        <dbReference type="ARBA" id="ARBA00004609"/>
    </source>
</evidence>
<name>A0A8H8R4I2_9HELO</name>
<dbReference type="PANTHER" id="PTHR31468">
    <property type="entry name" value="1,3-BETA-GLUCANOSYLTRANSFERASE GAS1"/>
    <property type="match status" value="1"/>
</dbReference>
<feature type="signal peptide" evidence="9">
    <location>
        <begin position="1"/>
        <end position="27"/>
    </location>
</feature>
<dbReference type="InterPro" id="IPR004886">
    <property type="entry name" value="Glucanosyltransferase"/>
</dbReference>
<organism evidence="13 14">
    <name type="scientific">Lachnellula hyalina</name>
    <dbReference type="NCBI Taxonomy" id="1316788"/>
    <lineage>
        <taxon>Eukaryota</taxon>
        <taxon>Fungi</taxon>
        <taxon>Dikarya</taxon>
        <taxon>Ascomycota</taxon>
        <taxon>Pezizomycotina</taxon>
        <taxon>Leotiomycetes</taxon>
        <taxon>Helotiales</taxon>
        <taxon>Lachnaceae</taxon>
        <taxon>Lachnellula</taxon>
    </lineage>
</organism>
<evidence type="ECO:0000313" key="14">
    <source>
        <dbReference type="Proteomes" id="UP000431533"/>
    </source>
</evidence>
<feature type="domain" description="X8" evidence="12">
    <location>
        <begin position="395"/>
        <end position="487"/>
    </location>
</feature>
<evidence type="ECO:0000256" key="9">
    <source>
        <dbReference type="RuleBase" id="RU361209"/>
    </source>
</evidence>
<dbReference type="OrthoDB" id="421038at2759"/>
<keyword evidence="7" id="KW-0325">Glycoprotein</keyword>
<comment type="caution">
    <text evidence="13">The sequence shown here is derived from an EMBL/GenBank/DDBJ whole genome shotgun (WGS) entry which is preliminary data.</text>
</comment>
<gene>
    <name evidence="13" type="ORF">LHYA1_G004706</name>
</gene>
<evidence type="ECO:0000256" key="6">
    <source>
        <dbReference type="ARBA" id="ARBA00023157"/>
    </source>
</evidence>